<evidence type="ECO:0000313" key="7">
    <source>
        <dbReference type="Proteomes" id="UP001247754"/>
    </source>
</evidence>
<accession>A0ABU1FAA0</accession>
<sequence length="298" mass="32170">MTRPRRFLPSVSLLTAFEAVLRTGSTAAAARELDLTQGAVSRLVQNLESQLGRPLFLRDRRRLIPTEAARAYGRDVTRALDLIARASMEVAANPGGGVLSLAILPAFGTRWLAPRLAGFLSAHPGITVNLATRLKRFSFAAEGFDAAIHFGRDDWRDAGHLHLFQERLIACAAPAFLAAHPVAGAADLLDLPLLQIETRPTAWARWFQAQGVDAPPPRGMLFDQFAPMTQAAVHGLGVALLPDFLAEPELAEGRLVPAFGPAFGGVGSYWLVWPEARATYPPLAAFRDWLAGVTAGLR</sequence>
<dbReference type="PROSITE" id="PS50931">
    <property type="entry name" value="HTH_LYSR"/>
    <property type="match status" value="1"/>
</dbReference>
<dbReference type="Gene3D" id="1.10.10.10">
    <property type="entry name" value="Winged helix-like DNA-binding domain superfamily/Winged helix DNA-binding domain"/>
    <property type="match status" value="1"/>
</dbReference>
<dbReference type="PANTHER" id="PTHR30537">
    <property type="entry name" value="HTH-TYPE TRANSCRIPTIONAL REGULATOR"/>
    <property type="match status" value="1"/>
</dbReference>
<dbReference type="SUPFAM" id="SSF46785">
    <property type="entry name" value="Winged helix' DNA-binding domain"/>
    <property type="match status" value="1"/>
</dbReference>
<protein>
    <submittedName>
        <fullName evidence="6">LysR family transcriptional regulator</fullName>
    </submittedName>
</protein>
<evidence type="ECO:0000256" key="2">
    <source>
        <dbReference type="ARBA" id="ARBA00023015"/>
    </source>
</evidence>
<evidence type="ECO:0000256" key="4">
    <source>
        <dbReference type="ARBA" id="ARBA00023163"/>
    </source>
</evidence>
<dbReference type="InterPro" id="IPR005119">
    <property type="entry name" value="LysR_subst-bd"/>
</dbReference>
<keyword evidence="7" id="KW-1185">Reference proteome</keyword>
<gene>
    <name evidence="6" type="ORF">RGD00_14360</name>
</gene>
<dbReference type="InterPro" id="IPR036388">
    <property type="entry name" value="WH-like_DNA-bd_sf"/>
</dbReference>
<dbReference type="InterPro" id="IPR036390">
    <property type="entry name" value="WH_DNA-bd_sf"/>
</dbReference>
<name>A0ABU1FAA0_9RHOB</name>
<dbReference type="InterPro" id="IPR058163">
    <property type="entry name" value="LysR-type_TF_proteobact-type"/>
</dbReference>
<evidence type="ECO:0000256" key="1">
    <source>
        <dbReference type="ARBA" id="ARBA00009437"/>
    </source>
</evidence>
<feature type="domain" description="HTH lysR-type" evidence="5">
    <location>
        <begin position="9"/>
        <end position="66"/>
    </location>
</feature>
<dbReference type="EMBL" id="JAVKPH010000017">
    <property type="protein sequence ID" value="MDR5653795.1"/>
    <property type="molecule type" value="Genomic_DNA"/>
</dbReference>
<dbReference type="Proteomes" id="UP001247754">
    <property type="component" value="Unassembled WGS sequence"/>
</dbReference>
<dbReference type="Gene3D" id="3.40.190.10">
    <property type="entry name" value="Periplasmic binding protein-like II"/>
    <property type="match status" value="2"/>
</dbReference>
<dbReference type="PRINTS" id="PR00039">
    <property type="entry name" value="HTHLYSR"/>
</dbReference>
<proteinExistence type="inferred from homology"/>
<reference evidence="6 7" key="1">
    <citation type="submission" date="2023-09" db="EMBL/GenBank/DDBJ databases">
        <title>Xinfangfangia sedmenti sp. nov., isolated the sedment.</title>
        <authorList>
            <person name="Xu L."/>
        </authorList>
    </citation>
    <scope>NUCLEOTIDE SEQUENCE [LARGE SCALE GENOMIC DNA]</scope>
    <source>
        <strain evidence="6 7">LG-4</strain>
    </source>
</reference>
<keyword evidence="2" id="KW-0805">Transcription regulation</keyword>
<keyword evidence="4" id="KW-0804">Transcription</keyword>
<evidence type="ECO:0000259" key="5">
    <source>
        <dbReference type="PROSITE" id="PS50931"/>
    </source>
</evidence>
<evidence type="ECO:0000313" key="6">
    <source>
        <dbReference type="EMBL" id="MDR5653795.1"/>
    </source>
</evidence>
<comment type="caution">
    <text evidence="6">The sequence shown here is derived from an EMBL/GenBank/DDBJ whole genome shotgun (WGS) entry which is preliminary data.</text>
</comment>
<dbReference type="Pfam" id="PF00126">
    <property type="entry name" value="HTH_1"/>
    <property type="match status" value="1"/>
</dbReference>
<evidence type="ECO:0000256" key="3">
    <source>
        <dbReference type="ARBA" id="ARBA00023125"/>
    </source>
</evidence>
<dbReference type="SUPFAM" id="SSF53850">
    <property type="entry name" value="Periplasmic binding protein-like II"/>
    <property type="match status" value="1"/>
</dbReference>
<dbReference type="Pfam" id="PF03466">
    <property type="entry name" value="LysR_substrate"/>
    <property type="match status" value="1"/>
</dbReference>
<dbReference type="RefSeq" id="WP_310458034.1">
    <property type="nucleotide sequence ID" value="NZ_JAVKPH010000017.1"/>
</dbReference>
<dbReference type="PANTHER" id="PTHR30537:SF26">
    <property type="entry name" value="GLYCINE CLEAVAGE SYSTEM TRANSCRIPTIONAL ACTIVATOR"/>
    <property type="match status" value="1"/>
</dbReference>
<dbReference type="InterPro" id="IPR000847">
    <property type="entry name" value="LysR_HTH_N"/>
</dbReference>
<organism evidence="6 7">
    <name type="scientific">Ruixingdingia sedimenti</name>
    <dbReference type="NCBI Taxonomy" id="3073604"/>
    <lineage>
        <taxon>Bacteria</taxon>
        <taxon>Pseudomonadati</taxon>
        <taxon>Pseudomonadota</taxon>
        <taxon>Alphaproteobacteria</taxon>
        <taxon>Rhodobacterales</taxon>
        <taxon>Paracoccaceae</taxon>
        <taxon>Ruixingdingia</taxon>
    </lineage>
</organism>
<comment type="similarity">
    <text evidence="1">Belongs to the LysR transcriptional regulatory family.</text>
</comment>
<keyword evidence="3" id="KW-0238">DNA-binding</keyword>